<feature type="compositionally biased region" description="Basic and acidic residues" evidence="1">
    <location>
        <begin position="21"/>
        <end position="35"/>
    </location>
</feature>
<sequence>MSVIDSVTRRGRRRRRRRWSKRSDGGSKPVAEEQAHLSAGLSDTPSCRRGDKTDRLASELASERRVGRRKGRSTPERPAPKRRFWLLATPKAVPVGHAHISTVSTIIGHLHLCTPPFVPPKSSDLEPRLSGHAHSKIILMSRLRLR</sequence>
<evidence type="ECO:0000256" key="1">
    <source>
        <dbReference type="SAM" id="MobiDB-lite"/>
    </source>
</evidence>
<evidence type="ECO:0000313" key="2">
    <source>
        <dbReference type="EMBL" id="CAD6186221.1"/>
    </source>
</evidence>
<proteinExistence type="predicted"/>
<reference evidence="2" key="1">
    <citation type="submission" date="2020-10" db="EMBL/GenBank/DDBJ databases">
        <authorList>
            <person name="Kikuchi T."/>
        </authorList>
    </citation>
    <scope>NUCLEOTIDE SEQUENCE</scope>
    <source>
        <strain evidence="2">NKZ352</strain>
    </source>
</reference>
<gene>
    <name evidence="2" type="ORF">CAUJ_LOCUS2140</name>
</gene>
<keyword evidence="3" id="KW-1185">Reference proteome</keyword>
<dbReference type="EMBL" id="CAJGYM010000004">
    <property type="protein sequence ID" value="CAD6186221.1"/>
    <property type="molecule type" value="Genomic_DNA"/>
</dbReference>
<protein>
    <submittedName>
        <fullName evidence="2">Uncharacterized protein</fullName>
    </submittedName>
</protein>
<feature type="region of interest" description="Disordered" evidence="1">
    <location>
        <begin position="1"/>
        <end position="81"/>
    </location>
</feature>
<dbReference type="Proteomes" id="UP000835052">
    <property type="component" value="Unassembled WGS sequence"/>
</dbReference>
<name>A0A8S1GTJ9_9PELO</name>
<evidence type="ECO:0000313" key="3">
    <source>
        <dbReference type="Proteomes" id="UP000835052"/>
    </source>
</evidence>
<comment type="caution">
    <text evidence="2">The sequence shown here is derived from an EMBL/GenBank/DDBJ whole genome shotgun (WGS) entry which is preliminary data.</text>
</comment>
<accession>A0A8S1GTJ9</accession>
<feature type="compositionally biased region" description="Basic residues" evidence="1">
    <location>
        <begin position="9"/>
        <end position="20"/>
    </location>
</feature>
<organism evidence="2 3">
    <name type="scientific">Caenorhabditis auriculariae</name>
    <dbReference type="NCBI Taxonomy" id="2777116"/>
    <lineage>
        <taxon>Eukaryota</taxon>
        <taxon>Metazoa</taxon>
        <taxon>Ecdysozoa</taxon>
        <taxon>Nematoda</taxon>
        <taxon>Chromadorea</taxon>
        <taxon>Rhabditida</taxon>
        <taxon>Rhabditina</taxon>
        <taxon>Rhabditomorpha</taxon>
        <taxon>Rhabditoidea</taxon>
        <taxon>Rhabditidae</taxon>
        <taxon>Peloderinae</taxon>
        <taxon>Caenorhabditis</taxon>
    </lineage>
</organism>
<feature type="compositionally biased region" description="Basic and acidic residues" evidence="1">
    <location>
        <begin position="46"/>
        <end position="65"/>
    </location>
</feature>
<dbReference type="AlphaFoldDB" id="A0A8S1GTJ9"/>